<keyword evidence="1" id="KW-0812">Transmembrane</keyword>
<gene>
    <name evidence="2" type="ORF">CV102_14325</name>
</gene>
<reference evidence="2" key="1">
    <citation type="submission" date="2017-11" db="EMBL/GenBank/DDBJ databases">
        <authorList>
            <person name="Kajale S.C."/>
            <person name="Sharma A."/>
        </authorList>
    </citation>
    <scope>NUCLEOTIDE SEQUENCE</scope>
    <source>
        <strain evidence="2">LS1_42</strain>
    </source>
</reference>
<name>A0A8J8PZW5_9EURY</name>
<dbReference type="GO" id="GO:0140359">
    <property type="term" value="F:ABC-type transporter activity"/>
    <property type="evidence" value="ECO:0007669"/>
    <property type="project" value="InterPro"/>
</dbReference>
<keyword evidence="1" id="KW-1133">Transmembrane helix</keyword>
<comment type="caution">
    <text evidence="2">The sequence shown here is derived from an EMBL/GenBank/DDBJ whole genome shotgun (WGS) entry which is preliminary data.</text>
</comment>
<keyword evidence="3" id="KW-1185">Reference proteome</keyword>
<feature type="transmembrane region" description="Helical" evidence="1">
    <location>
        <begin position="52"/>
        <end position="76"/>
    </location>
</feature>
<evidence type="ECO:0000256" key="1">
    <source>
        <dbReference type="SAM" id="Phobius"/>
    </source>
</evidence>
<feature type="transmembrane region" description="Helical" evidence="1">
    <location>
        <begin position="224"/>
        <end position="244"/>
    </location>
</feature>
<feature type="transmembrane region" description="Helical" evidence="1">
    <location>
        <begin position="20"/>
        <end position="40"/>
    </location>
</feature>
<dbReference type="GO" id="GO:0005886">
    <property type="term" value="C:plasma membrane"/>
    <property type="evidence" value="ECO:0007669"/>
    <property type="project" value="UniProtKB-SubCell"/>
</dbReference>
<evidence type="ECO:0000313" key="3">
    <source>
        <dbReference type="Proteomes" id="UP000766904"/>
    </source>
</evidence>
<protein>
    <submittedName>
        <fullName evidence="2">ABC transporter</fullName>
    </submittedName>
</protein>
<dbReference type="EMBL" id="PHNJ01000007">
    <property type="protein sequence ID" value="TYL37901.1"/>
    <property type="molecule type" value="Genomic_DNA"/>
</dbReference>
<organism evidence="2 3">
    <name type="scientific">Natronococcus pandeyae</name>
    <dbReference type="NCBI Taxonomy" id="2055836"/>
    <lineage>
        <taxon>Archaea</taxon>
        <taxon>Methanobacteriati</taxon>
        <taxon>Methanobacteriota</taxon>
        <taxon>Stenosarchaea group</taxon>
        <taxon>Halobacteria</taxon>
        <taxon>Halobacteriales</taxon>
        <taxon>Natrialbaceae</taxon>
        <taxon>Natronococcus</taxon>
    </lineage>
</organism>
<keyword evidence="1" id="KW-0472">Membrane</keyword>
<feature type="transmembrane region" description="Helical" evidence="1">
    <location>
        <begin position="135"/>
        <end position="156"/>
    </location>
</feature>
<proteinExistence type="predicted"/>
<evidence type="ECO:0000313" key="2">
    <source>
        <dbReference type="EMBL" id="TYL37901.1"/>
    </source>
</evidence>
<dbReference type="PANTHER" id="PTHR43471">
    <property type="entry name" value="ABC TRANSPORTER PERMEASE"/>
    <property type="match status" value="1"/>
</dbReference>
<accession>A0A8J8PZW5</accession>
<dbReference type="PANTHER" id="PTHR43471:SF1">
    <property type="entry name" value="ABC TRANSPORTER PERMEASE PROTEIN NOSY-RELATED"/>
    <property type="match status" value="1"/>
</dbReference>
<sequence length="282" mass="29860">MSVRTVASKDFLDARRAKIVWSVGVHYPLLIALFFLQVRLGSVAGPPDLLVALWNMAFVGAVFVPAIALVATYLAIAGERESGSIKYLLSTPVSRRDVVLGKFVSRASIVAASLVLGFAVAAILAVAWFESLHAAVFVKIAALTTVYALAYVAVAIGISAATATRSRAMAGALGFYFATNLVTLNDDISGLAGLEYVLNDVLGLGIGADLIQFVGMVTNPTRAYLVSTIGVFPDGMTATMGLPRPDELSWYVQPEIAAVILVGWLLVPIVLGVRRFDRATLS</sequence>
<dbReference type="OrthoDB" id="86287at2157"/>
<dbReference type="AlphaFoldDB" id="A0A8J8PZW5"/>
<dbReference type="Proteomes" id="UP000766904">
    <property type="component" value="Unassembled WGS sequence"/>
</dbReference>
<feature type="transmembrane region" description="Helical" evidence="1">
    <location>
        <begin position="256"/>
        <end position="273"/>
    </location>
</feature>
<dbReference type="Pfam" id="PF12679">
    <property type="entry name" value="ABC2_membrane_2"/>
    <property type="match status" value="1"/>
</dbReference>
<dbReference type="RefSeq" id="WP_148858674.1">
    <property type="nucleotide sequence ID" value="NZ_PHNJ01000007.1"/>
</dbReference>
<feature type="transmembrane region" description="Helical" evidence="1">
    <location>
        <begin position="103"/>
        <end position="129"/>
    </location>
</feature>